<dbReference type="GeneID" id="111598855"/>
<dbReference type="Proteomes" id="UP000504633">
    <property type="component" value="Unplaced"/>
</dbReference>
<feature type="signal peptide" evidence="2">
    <location>
        <begin position="1"/>
        <end position="18"/>
    </location>
</feature>
<gene>
    <name evidence="4" type="primary">LOC111598855</name>
</gene>
<organism evidence="3 4">
    <name type="scientific">Drosophila hydei</name>
    <name type="common">Fruit fly</name>
    <dbReference type="NCBI Taxonomy" id="7224"/>
    <lineage>
        <taxon>Eukaryota</taxon>
        <taxon>Metazoa</taxon>
        <taxon>Ecdysozoa</taxon>
        <taxon>Arthropoda</taxon>
        <taxon>Hexapoda</taxon>
        <taxon>Insecta</taxon>
        <taxon>Pterygota</taxon>
        <taxon>Neoptera</taxon>
        <taxon>Endopterygota</taxon>
        <taxon>Diptera</taxon>
        <taxon>Brachycera</taxon>
        <taxon>Muscomorpha</taxon>
        <taxon>Ephydroidea</taxon>
        <taxon>Drosophilidae</taxon>
        <taxon>Drosophila</taxon>
    </lineage>
</organism>
<dbReference type="OMA" id="NCIAANP"/>
<evidence type="ECO:0000313" key="4">
    <source>
        <dbReference type="RefSeq" id="XP_023170058.2"/>
    </source>
</evidence>
<dbReference type="AlphaFoldDB" id="A0A6J1LQU8"/>
<proteinExistence type="predicted"/>
<keyword evidence="2" id="KW-0732">Signal</keyword>
<dbReference type="OrthoDB" id="7671074at2759"/>
<reference evidence="4" key="1">
    <citation type="submission" date="2025-08" db="UniProtKB">
        <authorList>
            <consortium name="RefSeq"/>
        </authorList>
    </citation>
    <scope>IDENTIFICATION</scope>
    <source>
        <strain evidence="4">15085-1641.00</strain>
        <tissue evidence="4">Whole body</tissue>
    </source>
</reference>
<protein>
    <submittedName>
        <fullName evidence="4">Uncharacterized protein LOC111598855</fullName>
    </submittedName>
</protein>
<dbReference type="RefSeq" id="XP_023170058.2">
    <property type="nucleotide sequence ID" value="XM_023314290.2"/>
</dbReference>
<feature type="compositionally biased region" description="Basic and acidic residues" evidence="1">
    <location>
        <begin position="96"/>
        <end position="107"/>
    </location>
</feature>
<sequence>MELKSLFILCSLQIAVNAEPGYEHTNRNVELEHADSMIDVEAAESVEHGATGKQLIAAGKSSARYADYDYYTTGRRTSDNAPGDNDLSGSAAIRTPGRDHNLGYIRKSGDDRMANPLPWYGQYTGKSLAMYPSRSYDPYIRRYDRFDEQYHRAYPPYYEDMYVHRQRFDPYDSYSPRVPQYPEPYLMYPDRQLDTPPPTDYIKSRRGYLDDPMTMPVLDSYSNKYASSKLPQQLSSPRSRSERVVYYAHLPEIVRTPYDMPATRTDRNVAAVAQPLAFKPNKKKLKTLQRADNSTNYKQIF</sequence>
<feature type="region of interest" description="Disordered" evidence="1">
    <location>
        <begin position="74"/>
        <end position="107"/>
    </location>
</feature>
<name>A0A6J1LQU8_DROHY</name>
<dbReference type="KEGG" id="dhe:111598855"/>
<evidence type="ECO:0000313" key="3">
    <source>
        <dbReference type="Proteomes" id="UP000504633"/>
    </source>
</evidence>
<accession>A0A6J1LQU8</accession>
<feature type="chain" id="PRO_5026673109" evidence="2">
    <location>
        <begin position="19"/>
        <end position="301"/>
    </location>
</feature>
<evidence type="ECO:0000256" key="2">
    <source>
        <dbReference type="SAM" id="SignalP"/>
    </source>
</evidence>
<evidence type="ECO:0000256" key="1">
    <source>
        <dbReference type="SAM" id="MobiDB-lite"/>
    </source>
</evidence>
<keyword evidence="3" id="KW-1185">Reference proteome</keyword>